<sequence>MTKFTPTRRGNNCPICGDSSGDCRIVDKIVLCHTGIDSDAGITGWKYLHNDKSGIWGVYVPDTGTNEQGKSWQDVAEERNQRRQREREQQQAKSLPASERNKHYRAIAKKLTLSQKHRQHLLEHRGLTIAEIDFAYQQGWIRTWIPGQEVFGISANLAGVSTGLGFKQSLVGVDGFTIAACDIDGNITGHQIATDDREKFAKYIWLSSASKGGSSPHLPSGELPLFVWKHPECKVISEVQFAEGGVKSLIVALKLWSQGRTDIVVVGAAGGNFAGSPELLKTVLDRIVSPKCLLYPDAGAIVNPHIMIQYRKLYHLLLECGIDLNVAWWGQVDKNHPDIDEKPADVKVKIITFTDFDDLAPRNDFHVSSEKQTYYCFDCGESGNAIHFLMEIGKQSFTDTVLKLAEKHQIPIAWDTDKPNRVARETIELVKSKTDIVETISEHLTLYSRGKNFQGNCPFHNSETHGERHKERASIEEPDPVEYEAYNKKLEDEEKGEEAYQQDQQRQWREQYHDRAKHAWNKAKRFTPTHKINSKYFDFPIPEAGYLTAVKSGLGSGKTEWLRRAVELLPDEGWVALGYRNSLLLQSSERWNFSHLHIHKAFLLIKDPRCKIACCVDSLGHFEPEDFDDKNLILDEVMSIIKHLLYGSTIKDRRTQILDKFTEAVRRAKRVFILDGMLADWAVNYIQQLRGDDKVTKIDNEYKREPLNINFYLGTSKLDQLRPNDKSPLVSRIRRSVEPICICADSQVFCEAIEEILIDAGMEGIRIDGKTISDAKSKDFLKNPNAWIEKNRPDYVILSPTAESGVDISILGHFKDQYCFFFGVIDVDSMLQFLGRIRDIATQRWIWCAEFGLDDNEGMRSPFPSQVEKALQQFLIEDGLRVIEGLDNSDALAKLLQDIVEANKSIHHKVFTSLKATDNYERFNLRACLLESLQKAGHNVIEFTGNHNDDAAFRYKEASEEVKQQTSADIFYSDNIDAEQAETISRNYSATWEDRCKVMKAQLLKRLPGIEATERWFPEFIYKVRYEDRNFINKCQLYWLLTHPEAALLQQRERWHWFIKQEKVFLGDFRSDFSKVWALQQLGILELIESKNVWSDESPELLELVKRGKDKKVASALGMSVGQSTPTAYLRRVCRLIGVKLKHDRKRKNKKQITLVSIYQPALHDPDRLVILECIDRRLQKYVTGEIPVMDWGLTPTQPNCHTPVMATVAENETAPKTPVNQPQTQIEQKLQPVQVFPDMYNKHSKTCTANEETITPQLAQKEELTIEEELEVEDCLSILNPVDNEELLHDREFHLSMMAELKGLSQRIKCAFWSRLPNWRRLQLKQWQMGHA</sequence>
<dbReference type="HOGENOM" id="CLU_268820_0_0_3"/>
<protein>
    <recommendedName>
        <fullName evidence="5">Zinc finger CHC2-type domain-containing protein</fullName>
    </recommendedName>
</protein>
<dbReference type="PANTHER" id="PTHR30313">
    <property type="entry name" value="DNA PRIMASE"/>
    <property type="match status" value="1"/>
</dbReference>
<dbReference type="GO" id="GO:0005737">
    <property type="term" value="C:cytoplasm"/>
    <property type="evidence" value="ECO:0007669"/>
    <property type="project" value="TreeGrafter"/>
</dbReference>
<evidence type="ECO:0000256" key="2">
    <source>
        <dbReference type="ARBA" id="ARBA00022771"/>
    </source>
</evidence>
<dbReference type="RefSeq" id="WP_015180029.1">
    <property type="nucleotide sequence ID" value="NC_019735.1"/>
</dbReference>
<dbReference type="PATRIC" id="fig|1173022.3.peg.5277"/>
<feature type="region of interest" description="Disordered" evidence="4">
    <location>
        <begin position="462"/>
        <end position="481"/>
    </location>
</feature>
<dbReference type="GO" id="GO:0003688">
    <property type="term" value="F:DNA replication origin binding"/>
    <property type="evidence" value="ECO:0007669"/>
    <property type="project" value="InterPro"/>
</dbReference>
<keyword evidence="3" id="KW-0862">Zinc</keyword>
<accession>K9W776</accession>
<dbReference type="GO" id="GO:0005524">
    <property type="term" value="F:ATP binding"/>
    <property type="evidence" value="ECO:0007669"/>
    <property type="project" value="InterPro"/>
</dbReference>
<evidence type="ECO:0000259" key="5">
    <source>
        <dbReference type="SMART" id="SM00400"/>
    </source>
</evidence>
<keyword evidence="6" id="KW-0614">Plasmid</keyword>
<dbReference type="SMART" id="SM00400">
    <property type="entry name" value="ZnF_CHCC"/>
    <property type="match status" value="1"/>
</dbReference>
<keyword evidence="7" id="KW-1185">Reference proteome</keyword>
<reference evidence="6 7" key="1">
    <citation type="submission" date="2012-06" db="EMBL/GenBank/DDBJ databases">
        <title>Finished plasmid 4 of genome of Crinalium epipsammum PCC 9333.</title>
        <authorList>
            <consortium name="US DOE Joint Genome Institute"/>
            <person name="Gugger M."/>
            <person name="Coursin T."/>
            <person name="Rippka R."/>
            <person name="Tandeau De Marsac N."/>
            <person name="Huntemann M."/>
            <person name="Wei C.-L."/>
            <person name="Han J."/>
            <person name="Detter J.C."/>
            <person name="Han C."/>
            <person name="Tapia R."/>
            <person name="Davenport K."/>
            <person name="Daligault H."/>
            <person name="Erkkila T."/>
            <person name="Gu W."/>
            <person name="Munk A.C.C."/>
            <person name="Teshima H."/>
            <person name="Xu Y."/>
            <person name="Chain P."/>
            <person name="Chen A."/>
            <person name="Krypides N."/>
            <person name="Mavromatis K."/>
            <person name="Markowitz V."/>
            <person name="Szeto E."/>
            <person name="Ivanova N."/>
            <person name="Mikhailova N."/>
            <person name="Ovchinnikova G."/>
            <person name="Pagani I."/>
            <person name="Pati A."/>
            <person name="Goodwin L."/>
            <person name="Peters L."/>
            <person name="Pitluck S."/>
            <person name="Woyke T."/>
            <person name="Kerfeld C."/>
        </authorList>
    </citation>
    <scope>NUCLEOTIDE SEQUENCE [LARGE SCALE GENOMIC DNA]</scope>
    <source>
        <strain evidence="6 7">PCC 9333</strain>
        <plasmid evidence="7">Plasmid pCRI9333.04</plasmid>
    </source>
</reference>
<feature type="compositionally biased region" description="Basic and acidic residues" evidence="4">
    <location>
        <begin position="462"/>
        <end position="475"/>
    </location>
</feature>
<dbReference type="Gene3D" id="3.90.580.10">
    <property type="entry name" value="Zinc finger, CHC2-type domain"/>
    <property type="match status" value="2"/>
</dbReference>
<geneLocation type="plasmid" evidence="6 7">
    <name>pCRI9333.04</name>
</geneLocation>
<feature type="domain" description="Zinc finger CHC2-type" evidence="5">
    <location>
        <begin position="365"/>
        <end position="405"/>
    </location>
</feature>
<keyword evidence="1" id="KW-0479">Metal-binding</keyword>
<dbReference type="NCBIfam" id="NF042913">
    <property type="entry name" value="CyRepA1"/>
    <property type="match status" value="1"/>
</dbReference>
<proteinExistence type="predicted"/>
<dbReference type="GO" id="GO:0006269">
    <property type="term" value="P:DNA replication, synthesis of primer"/>
    <property type="evidence" value="ECO:0007669"/>
    <property type="project" value="TreeGrafter"/>
</dbReference>
<dbReference type="KEGG" id="cep:Cri9333_4886"/>
<gene>
    <name evidence="6" type="ORF">Cri9333_4886</name>
</gene>
<dbReference type="GO" id="GO:0008270">
    <property type="term" value="F:zinc ion binding"/>
    <property type="evidence" value="ECO:0007669"/>
    <property type="project" value="UniProtKB-KW"/>
</dbReference>
<evidence type="ECO:0000256" key="3">
    <source>
        <dbReference type="ARBA" id="ARBA00022833"/>
    </source>
</evidence>
<dbReference type="GO" id="GO:0003899">
    <property type="term" value="F:DNA-directed RNA polymerase activity"/>
    <property type="evidence" value="ECO:0007669"/>
    <property type="project" value="InterPro"/>
</dbReference>
<dbReference type="InterPro" id="IPR036977">
    <property type="entry name" value="DNA_primase_Znf_CHC2"/>
</dbReference>
<dbReference type="EMBL" id="CP003624">
    <property type="protein sequence ID" value="AFZ15649.1"/>
    <property type="molecule type" value="Genomic_DNA"/>
</dbReference>
<dbReference type="Pfam" id="PF01807">
    <property type="entry name" value="Zn_ribbon_DnaG"/>
    <property type="match status" value="2"/>
</dbReference>
<dbReference type="InterPro" id="IPR049996">
    <property type="entry name" value="Slr7037-like"/>
</dbReference>
<dbReference type="SUPFAM" id="SSF57783">
    <property type="entry name" value="Zinc beta-ribbon"/>
    <property type="match status" value="2"/>
</dbReference>
<dbReference type="Proteomes" id="UP000010472">
    <property type="component" value="Plasmid pCRI9333.04"/>
</dbReference>
<dbReference type="InterPro" id="IPR002694">
    <property type="entry name" value="Znf_CHC2"/>
</dbReference>
<feature type="region of interest" description="Disordered" evidence="4">
    <location>
        <begin position="67"/>
        <end position="99"/>
    </location>
</feature>
<organism evidence="6 7">
    <name type="scientific">Crinalium epipsammum PCC 9333</name>
    <dbReference type="NCBI Taxonomy" id="1173022"/>
    <lineage>
        <taxon>Bacteria</taxon>
        <taxon>Bacillati</taxon>
        <taxon>Cyanobacteriota</taxon>
        <taxon>Cyanophyceae</taxon>
        <taxon>Gomontiellales</taxon>
        <taxon>Gomontiellaceae</taxon>
        <taxon>Crinalium</taxon>
    </lineage>
</organism>
<evidence type="ECO:0000256" key="4">
    <source>
        <dbReference type="SAM" id="MobiDB-lite"/>
    </source>
</evidence>
<feature type="compositionally biased region" description="Basic and acidic residues" evidence="4">
    <location>
        <begin position="76"/>
        <end position="90"/>
    </location>
</feature>
<keyword evidence="2" id="KW-0863">Zinc-finger</keyword>
<dbReference type="InterPro" id="IPR003450">
    <property type="entry name" value="Replication_origin-bd"/>
</dbReference>
<evidence type="ECO:0000256" key="1">
    <source>
        <dbReference type="ARBA" id="ARBA00022723"/>
    </source>
</evidence>
<evidence type="ECO:0000313" key="7">
    <source>
        <dbReference type="Proteomes" id="UP000010472"/>
    </source>
</evidence>
<dbReference type="InterPro" id="IPR050219">
    <property type="entry name" value="DnaG_primase"/>
</dbReference>
<dbReference type="Pfam" id="PF02399">
    <property type="entry name" value="Herpes_ori_bp"/>
    <property type="match status" value="1"/>
</dbReference>
<evidence type="ECO:0000313" key="6">
    <source>
        <dbReference type="EMBL" id="AFZ15649.1"/>
    </source>
</evidence>
<dbReference type="eggNOG" id="COG0358">
    <property type="taxonomic scope" value="Bacteria"/>
</dbReference>
<dbReference type="PANTHER" id="PTHR30313:SF2">
    <property type="entry name" value="DNA PRIMASE"/>
    <property type="match status" value="1"/>
</dbReference>
<name>K9W776_9CYAN</name>